<evidence type="ECO:0000256" key="2">
    <source>
        <dbReference type="ARBA" id="ARBA00029460"/>
    </source>
</evidence>
<dbReference type="EMBL" id="FOZX01000009">
    <property type="protein sequence ID" value="SFS95473.1"/>
    <property type="molecule type" value="Genomic_DNA"/>
</dbReference>
<dbReference type="NCBIfam" id="TIGR00478">
    <property type="entry name" value="tly"/>
    <property type="match status" value="1"/>
</dbReference>
<dbReference type="CDD" id="cd02440">
    <property type="entry name" value="AdoMet_MTases"/>
    <property type="match status" value="1"/>
</dbReference>
<evidence type="ECO:0000259" key="5">
    <source>
        <dbReference type="SMART" id="SM00363"/>
    </source>
</evidence>
<dbReference type="InterPro" id="IPR047048">
    <property type="entry name" value="TlyA"/>
</dbReference>
<dbReference type="PROSITE" id="PS50889">
    <property type="entry name" value="S4"/>
    <property type="match status" value="1"/>
</dbReference>
<dbReference type="Pfam" id="PF01479">
    <property type="entry name" value="S4"/>
    <property type="match status" value="1"/>
</dbReference>
<dbReference type="InterPro" id="IPR002942">
    <property type="entry name" value="S4_RNA-bd"/>
</dbReference>
<dbReference type="PANTHER" id="PTHR32319:SF0">
    <property type="entry name" value="BACTERIAL HEMOLYSIN-LIKE PROTEIN"/>
    <property type="match status" value="1"/>
</dbReference>
<dbReference type="Proteomes" id="UP000198852">
    <property type="component" value="Unassembled WGS sequence"/>
</dbReference>
<keyword evidence="1 3" id="KW-0694">RNA-binding</keyword>
<organism evidence="6 7">
    <name type="scientific">Saccharopolyspora flava</name>
    <dbReference type="NCBI Taxonomy" id="95161"/>
    <lineage>
        <taxon>Bacteria</taxon>
        <taxon>Bacillati</taxon>
        <taxon>Actinomycetota</taxon>
        <taxon>Actinomycetes</taxon>
        <taxon>Pseudonocardiales</taxon>
        <taxon>Pseudonocardiaceae</taxon>
        <taxon>Saccharopolyspora</taxon>
    </lineage>
</organism>
<dbReference type="Pfam" id="PF01728">
    <property type="entry name" value="FtsJ"/>
    <property type="match status" value="1"/>
</dbReference>
<dbReference type="InterPro" id="IPR004538">
    <property type="entry name" value="Hemolysin_A/TlyA"/>
</dbReference>
<dbReference type="SUPFAM" id="SSF55174">
    <property type="entry name" value="Alpha-L RNA-binding motif"/>
    <property type="match status" value="1"/>
</dbReference>
<gene>
    <name evidence="6" type="ORF">SAMN05660874_04477</name>
</gene>
<dbReference type="GO" id="GO:0003723">
    <property type="term" value="F:RNA binding"/>
    <property type="evidence" value="ECO:0007669"/>
    <property type="project" value="UniProtKB-KW"/>
</dbReference>
<dbReference type="InterPro" id="IPR036986">
    <property type="entry name" value="S4_RNA-bd_sf"/>
</dbReference>
<dbReference type="PANTHER" id="PTHR32319">
    <property type="entry name" value="BACTERIAL HEMOLYSIN-LIKE PROTEIN"/>
    <property type="match status" value="1"/>
</dbReference>
<dbReference type="RefSeq" id="WP_093421421.1">
    <property type="nucleotide sequence ID" value="NZ_FOZX01000009.1"/>
</dbReference>
<dbReference type="Gene3D" id="3.40.50.150">
    <property type="entry name" value="Vaccinia Virus protein VP39"/>
    <property type="match status" value="1"/>
</dbReference>
<dbReference type="SMART" id="SM00363">
    <property type="entry name" value="S4"/>
    <property type="match status" value="1"/>
</dbReference>
<dbReference type="STRING" id="95161.SAMN05660874_04477"/>
<sequence>MPRKARLDAELVRRGLARSREHAGELVAAGRVTVRGMVARKSATAVEIDAPVLVTEDVDDPGWASRGAHKLIGALEAFEPGGLSVAGKRCLDAGASTGGFTDVLLRREAREVVAADVGYGQLVWKLQTDERVRIHDRTNVRALTPEDIGGEVDLVVADLSFISLKLVLPALVACSSDSADLALMVKPQFEVGKQRLGSGGVVRDPQLRAEAVLEVIDFAAEHGLGLRDVVASPLPGPSGNVEYFVWLRPGTDPDHDRAERLVADAVERGPQNSTRKSPRQGSGS</sequence>
<dbReference type="InterPro" id="IPR029063">
    <property type="entry name" value="SAM-dependent_MTases_sf"/>
</dbReference>
<dbReference type="OrthoDB" id="9784736at2"/>
<accession>A0A1I6U1Z5</accession>
<reference evidence="7" key="1">
    <citation type="submission" date="2016-10" db="EMBL/GenBank/DDBJ databases">
        <authorList>
            <person name="Varghese N."/>
            <person name="Submissions S."/>
        </authorList>
    </citation>
    <scope>NUCLEOTIDE SEQUENCE [LARGE SCALE GENOMIC DNA]</scope>
    <source>
        <strain evidence="7">DSM 44771</strain>
    </source>
</reference>
<dbReference type="SUPFAM" id="SSF53335">
    <property type="entry name" value="S-adenosyl-L-methionine-dependent methyltransferases"/>
    <property type="match status" value="1"/>
</dbReference>
<dbReference type="CDD" id="cd00165">
    <property type="entry name" value="S4"/>
    <property type="match status" value="1"/>
</dbReference>
<evidence type="ECO:0000256" key="1">
    <source>
        <dbReference type="ARBA" id="ARBA00022884"/>
    </source>
</evidence>
<feature type="compositionally biased region" description="Basic and acidic residues" evidence="4">
    <location>
        <begin position="255"/>
        <end position="267"/>
    </location>
</feature>
<evidence type="ECO:0000256" key="4">
    <source>
        <dbReference type="SAM" id="MobiDB-lite"/>
    </source>
</evidence>
<dbReference type="InterPro" id="IPR002877">
    <property type="entry name" value="RNA_MeTrfase_FtsJ_dom"/>
</dbReference>
<dbReference type="AlphaFoldDB" id="A0A1I6U1Z5"/>
<comment type="similarity">
    <text evidence="2">Belongs to the TlyA family.</text>
</comment>
<feature type="region of interest" description="Disordered" evidence="4">
    <location>
        <begin position="255"/>
        <end position="284"/>
    </location>
</feature>
<proteinExistence type="inferred from homology"/>
<dbReference type="Gene3D" id="3.10.290.10">
    <property type="entry name" value="RNA-binding S4 domain"/>
    <property type="match status" value="1"/>
</dbReference>
<evidence type="ECO:0000313" key="6">
    <source>
        <dbReference type="EMBL" id="SFS95473.1"/>
    </source>
</evidence>
<dbReference type="GO" id="GO:0008168">
    <property type="term" value="F:methyltransferase activity"/>
    <property type="evidence" value="ECO:0007669"/>
    <property type="project" value="UniProtKB-KW"/>
</dbReference>
<dbReference type="PIRSF" id="PIRSF005578">
    <property type="entry name" value="TlyA"/>
    <property type="match status" value="1"/>
</dbReference>
<dbReference type="GO" id="GO:0032259">
    <property type="term" value="P:methylation"/>
    <property type="evidence" value="ECO:0007669"/>
    <property type="project" value="UniProtKB-KW"/>
</dbReference>
<keyword evidence="6" id="KW-0808">Transferase</keyword>
<keyword evidence="7" id="KW-1185">Reference proteome</keyword>
<keyword evidence="6" id="KW-0489">Methyltransferase</keyword>
<feature type="domain" description="RNA-binding S4" evidence="5">
    <location>
        <begin position="5"/>
        <end position="72"/>
    </location>
</feature>
<feature type="compositionally biased region" description="Polar residues" evidence="4">
    <location>
        <begin position="270"/>
        <end position="284"/>
    </location>
</feature>
<evidence type="ECO:0000313" key="7">
    <source>
        <dbReference type="Proteomes" id="UP000198852"/>
    </source>
</evidence>
<name>A0A1I6U1Z5_9PSEU</name>
<protein>
    <submittedName>
        <fullName evidence="6">23S rRNA (Cytidine1920-2'-O)/16S rRNA (Cytidine1409-2'-O)-methyltransferase</fullName>
    </submittedName>
</protein>
<evidence type="ECO:0000256" key="3">
    <source>
        <dbReference type="PROSITE-ProRule" id="PRU00182"/>
    </source>
</evidence>